<dbReference type="Proteomes" id="UP000198781">
    <property type="component" value="Unassembled WGS sequence"/>
</dbReference>
<evidence type="ECO:0000313" key="3">
    <source>
        <dbReference type="Proteomes" id="UP000198781"/>
    </source>
</evidence>
<organism evidence="2 3">
    <name type="scientific">Paracidovorax valerianellae</name>
    <dbReference type="NCBI Taxonomy" id="187868"/>
    <lineage>
        <taxon>Bacteria</taxon>
        <taxon>Pseudomonadati</taxon>
        <taxon>Pseudomonadota</taxon>
        <taxon>Betaproteobacteria</taxon>
        <taxon>Burkholderiales</taxon>
        <taxon>Comamonadaceae</taxon>
        <taxon>Paracidovorax</taxon>
    </lineage>
</organism>
<dbReference type="RefSeq" id="WP_092744330.1">
    <property type="nucleotide sequence ID" value="NZ_FMZC01000008.1"/>
</dbReference>
<accession>A0A1G6WQM1</accession>
<proteinExistence type="predicted"/>
<evidence type="ECO:0000313" key="2">
    <source>
        <dbReference type="EMBL" id="SDD67527.1"/>
    </source>
</evidence>
<feature type="region of interest" description="Disordered" evidence="1">
    <location>
        <begin position="35"/>
        <end position="61"/>
    </location>
</feature>
<feature type="compositionally biased region" description="Low complexity" evidence="1">
    <location>
        <begin position="43"/>
        <end position="52"/>
    </location>
</feature>
<keyword evidence="3" id="KW-1185">Reference proteome</keyword>
<dbReference type="AlphaFoldDB" id="A0A1G6WQM1"/>
<gene>
    <name evidence="2" type="ORF">SAMN05192589_10867</name>
</gene>
<name>A0A1G6WQM1_9BURK</name>
<protein>
    <submittedName>
        <fullName evidence="2">Uncharacterized protein</fullName>
    </submittedName>
</protein>
<evidence type="ECO:0000256" key="1">
    <source>
        <dbReference type="SAM" id="MobiDB-lite"/>
    </source>
</evidence>
<sequence length="61" mass="5894">MTLTDAALSSRPRWARQFLVLLAGSALALALAGCGGSGGGGASTDAPGAPGAEKPQLRCAP</sequence>
<dbReference type="STRING" id="187868.SAMN05192589_10867"/>
<reference evidence="2 3" key="1">
    <citation type="submission" date="2016-10" db="EMBL/GenBank/DDBJ databases">
        <authorList>
            <person name="de Groot N.N."/>
        </authorList>
    </citation>
    <scope>NUCLEOTIDE SEQUENCE [LARGE SCALE GENOMIC DNA]</scope>
    <source>
        <strain evidence="2 3">DSM 16619</strain>
    </source>
</reference>
<dbReference type="EMBL" id="FMZC01000008">
    <property type="protein sequence ID" value="SDD67527.1"/>
    <property type="molecule type" value="Genomic_DNA"/>
</dbReference>